<dbReference type="PROSITE" id="PS51257">
    <property type="entry name" value="PROKAR_LIPOPROTEIN"/>
    <property type="match status" value="1"/>
</dbReference>
<dbReference type="Pfam" id="PF14257">
    <property type="entry name" value="DUF4349"/>
    <property type="match status" value="1"/>
</dbReference>
<evidence type="ECO:0000313" key="7">
    <source>
        <dbReference type="Proteomes" id="UP000669179"/>
    </source>
</evidence>
<keyword evidence="4" id="KW-0732">Signal</keyword>
<protein>
    <submittedName>
        <fullName evidence="6">DUF4349 domain-containing protein</fullName>
    </submittedName>
</protein>
<keyword evidence="7" id="KW-1185">Reference proteome</keyword>
<feature type="compositionally biased region" description="Gly residues" evidence="2">
    <location>
        <begin position="326"/>
        <end position="343"/>
    </location>
</feature>
<sequence>MRTVRKVGYVICALAALLLVGGLVTACGGSSDSGDSSAASAPKQAASAAPGNNEADTGNAAGGSGSGSRGSGGAGSAASQAKLDPNPAGRAVIYQSDLRVRAKNVDTATARAKQLVTAAGGYVDNESSTSDPVGASVTFKIPADRYPAVLDQLSGQLGTKLSLRQQAEDVTGEVADVDSRVRSAQATLDSFRKLLDRARTVGEVMNVEQEISQRQADLEALQARQKSLQQRTRFATVTLAIEPNGKPSPAHHGKRRGFMGGLENGWHAFTTFVGGLLLVFGWLLPFLIPLALIGLPALAIWHRIRDRRTDAPGAPPAQPDRPVAGVGAGPGPRSGSGSGSDQE</sequence>
<keyword evidence="3" id="KW-1133">Transmembrane helix</keyword>
<keyword evidence="3" id="KW-0472">Membrane</keyword>
<dbReference type="Proteomes" id="UP000669179">
    <property type="component" value="Unassembled WGS sequence"/>
</dbReference>
<feature type="region of interest" description="Disordered" evidence="2">
    <location>
        <begin position="308"/>
        <end position="343"/>
    </location>
</feature>
<name>A0A939P9K3_9ACTN</name>
<keyword evidence="3" id="KW-0812">Transmembrane</keyword>
<feature type="region of interest" description="Disordered" evidence="2">
    <location>
        <begin position="31"/>
        <end position="84"/>
    </location>
</feature>
<organism evidence="6 7">
    <name type="scientific">Actinomadura barringtoniae</name>
    <dbReference type="NCBI Taxonomy" id="1427535"/>
    <lineage>
        <taxon>Bacteria</taxon>
        <taxon>Bacillati</taxon>
        <taxon>Actinomycetota</taxon>
        <taxon>Actinomycetes</taxon>
        <taxon>Streptosporangiales</taxon>
        <taxon>Thermomonosporaceae</taxon>
        <taxon>Actinomadura</taxon>
    </lineage>
</organism>
<proteinExistence type="predicted"/>
<evidence type="ECO:0000256" key="4">
    <source>
        <dbReference type="SAM" id="SignalP"/>
    </source>
</evidence>
<accession>A0A939P9K3</accession>
<evidence type="ECO:0000259" key="5">
    <source>
        <dbReference type="Pfam" id="PF14257"/>
    </source>
</evidence>
<dbReference type="EMBL" id="JAGEOJ010000006">
    <property type="protein sequence ID" value="MBO2448526.1"/>
    <property type="molecule type" value="Genomic_DNA"/>
</dbReference>
<feature type="chain" id="PRO_5039544231" evidence="4">
    <location>
        <begin position="27"/>
        <end position="343"/>
    </location>
</feature>
<evidence type="ECO:0000313" key="6">
    <source>
        <dbReference type="EMBL" id="MBO2448526.1"/>
    </source>
</evidence>
<dbReference type="AlphaFoldDB" id="A0A939P9K3"/>
<reference evidence="6" key="1">
    <citation type="submission" date="2021-03" db="EMBL/GenBank/DDBJ databases">
        <authorList>
            <person name="Kanchanasin P."/>
            <person name="Saeng-In P."/>
            <person name="Phongsopitanun W."/>
            <person name="Yuki M."/>
            <person name="Kudo T."/>
            <person name="Ohkuma M."/>
            <person name="Tanasupawat S."/>
        </authorList>
    </citation>
    <scope>NUCLEOTIDE SEQUENCE</scope>
    <source>
        <strain evidence="6">GKU 128</strain>
    </source>
</reference>
<feature type="domain" description="DUF4349" evidence="5">
    <location>
        <begin position="90"/>
        <end position="295"/>
    </location>
</feature>
<dbReference type="InterPro" id="IPR025645">
    <property type="entry name" value="DUF4349"/>
</dbReference>
<feature type="compositionally biased region" description="Gly residues" evidence="2">
    <location>
        <begin position="60"/>
        <end position="75"/>
    </location>
</feature>
<evidence type="ECO:0000256" key="3">
    <source>
        <dbReference type="SAM" id="Phobius"/>
    </source>
</evidence>
<keyword evidence="1" id="KW-0175">Coiled coil</keyword>
<dbReference type="RefSeq" id="WP_208256202.1">
    <property type="nucleotide sequence ID" value="NZ_JAGEOJ010000006.1"/>
</dbReference>
<feature type="compositionally biased region" description="Low complexity" evidence="2">
    <location>
        <begin position="31"/>
        <end position="49"/>
    </location>
</feature>
<comment type="caution">
    <text evidence="6">The sequence shown here is derived from an EMBL/GenBank/DDBJ whole genome shotgun (WGS) entry which is preliminary data.</text>
</comment>
<feature type="transmembrane region" description="Helical" evidence="3">
    <location>
        <begin position="272"/>
        <end position="301"/>
    </location>
</feature>
<evidence type="ECO:0000256" key="2">
    <source>
        <dbReference type="SAM" id="MobiDB-lite"/>
    </source>
</evidence>
<gene>
    <name evidence="6" type="ORF">J4573_15595</name>
</gene>
<feature type="coiled-coil region" evidence="1">
    <location>
        <begin position="204"/>
        <end position="231"/>
    </location>
</feature>
<evidence type="ECO:0000256" key="1">
    <source>
        <dbReference type="SAM" id="Coils"/>
    </source>
</evidence>
<feature type="signal peptide" evidence="4">
    <location>
        <begin position="1"/>
        <end position="26"/>
    </location>
</feature>